<dbReference type="EC" id="2.7.7.27" evidence="5"/>
<keyword evidence="5" id="KW-0548">Nucleotidyltransferase</keyword>
<name>A0A7X3KC86_9STRE</name>
<dbReference type="PANTHER" id="PTHR43523:SF6">
    <property type="entry name" value="GLYCOGEN BIOSYNTHESIS PROTEIN GLGD"/>
    <property type="match status" value="1"/>
</dbReference>
<dbReference type="PANTHER" id="PTHR43523">
    <property type="entry name" value="GLUCOSE-1-PHOSPHATE ADENYLYLTRANSFERASE-RELATED"/>
    <property type="match status" value="1"/>
</dbReference>
<dbReference type="AlphaFoldDB" id="A0A7X3KC86"/>
<reference evidence="5 6" key="1">
    <citation type="submission" date="2019-12" db="EMBL/GenBank/DDBJ databases">
        <title>Microbes associate with the intestines of laboratory mice.</title>
        <authorList>
            <person name="Navarre W."/>
            <person name="Wong E."/>
        </authorList>
    </citation>
    <scope>NUCLEOTIDE SEQUENCE [LARGE SCALE GENOMIC DNA]</scope>
    <source>
        <strain evidence="5 6">NM51_B2-22</strain>
    </source>
</reference>
<dbReference type="InterPro" id="IPR011831">
    <property type="entry name" value="ADP-Glc_PPase"/>
</dbReference>
<dbReference type="InterPro" id="IPR029044">
    <property type="entry name" value="Nucleotide-diphossugar_trans"/>
</dbReference>
<evidence type="ECO:0000256" key="2">
    <source>
        <dbReference type="ARBA" id="ARBA00023056"/>
    </source>
</evidence>
<dbReference type="Proteomes" id="UP000461595">
    <property type="component" value="Unassembled WGS sequence"/>
</dbReference>
<dbReference type="GO" id="GO:0005978">
    <property type="term" value="P:glycogen biosynthetic process"/>
    <property type="evidence" value="ECO:0007669"/>
    <property type="project" value="UniProtKB-KW"/>
</dbReference>
<feature type="domain" description="Glucose-1-phosphate adenylyltransferase/Bifunctional protein GlmU-like C-terminal hexapeptide" evidence="4">
    <location>
        <begin position="293"/>
        <end position="358"/>
    </location>
</feature>
<dbReference type="NCBIfam" id="TIGR02092">
    <property type="entry name" value="glgD"/>
    <property type="match status" value="1"/>
</dbReference>
<gene>
    <name evidence="5" type="primary">glgD</name>
    <name evidence="5" type="ORF">E5983_06600</name>
</gene>
<dbReference type="Gene3D" id="2.160.10.10">
    <property type="entry name" value="Hexapeptide repeat proteins"/>
    <property type="match status" value="1"/>
</dbReference>
<evidence type="ECO:0000313" key="5">
    <source>
        <dbReference type="EMBL" id="MVX59305.1"/>
    </source>
</evidence>
<dbReference type="RefSeq" id="WP_160333085.1">
    <property type="nucleotide sequence ID" value="NZ_WSRS01000057.1"/>
</dbReference>
<evidence type="ECO:0000259" key="4">
    <source>
        <dbReference type="Pfam" id="PF24894"/>
    </source>
</evidence>
<dbReference type="Pfam" id="PF00483">
    <property type="entry name" value="NTP_transferase"/>
    <property type="match status" value="1"/>
</dbReference>
<sequence length="379" mass="42775">MKIDKYSAILVNTVGRHDMGKLTENRPLATLPFGGKYRLIDFPLSSLANAGVRSVYGIFQEENISSVFDHIRSGREWGLSTLLSHYYLGLYTTDADSDYVKSEYYEQLLTYLHRSGSDVTVVLNSDVLLSVDLRQVFHLHQATKRKMTVIYKKLPASDIAGNNSILRISSHDMVTDHELFEDTLPQEVYNMSTDIFLVNTKLLIAAIEKELEESNPRKIRYLLRDFAKEIGAFAYEYTGHVANIYSVESYYRANLDMIDQQKFNSLFSPNQKVYTKVKNEEPTYYAPGSKVSLSQFASGSIIEGTVEGSILSRNNRIKANAVVKDSLLFPRVLVGEGARVEYAIVDKEAKIAPGVTIRGQKENPVVIEKGQEVTEDIIR</sequence>
<dbReference type="InterPro" id="IPR056818">
    <property type="entry name" value="GlmU/GlgC-like_hexapep"/>
</dbReference>
<dbReference type="OrthoDB" id="9801810at2"/>
<comment type="caution">
    <text evidence="5">The sequence shown here is derived from an EMBL/GenBank/DDBJ whole genome shotgun (WGS) entry which is preliminary data.</text>
</comment>
<proteinExistence type="inferred from homology"/>
<dbReference type="Gene3D" id="3.90.550.10">
    <property type="entry name" value="Spore Coat Polysaccharide Biosynthesis Protein SpsA, Chain A"/>
    <property type="match status" value="1"/>
</dbReference>
<comment type="similarity">
    <text evidence="1">Belongs to the bacterial/plant glucose-1-phosphate adenylyltransferase family.</text>
</comment>
<dbReference type="InterPro" id="IPR005835">
    <property type="entry name" value="NTP_transferase_dom"/>
</dbReference>
<evidence type="ECO:0000256" key="1">
    <source>
        <dbReference type="ARBA" id="ARBA00010443"/>
    </source>
</evidence>
<evidence type="ECO:0000313" key="6">
    <source>
        <dbReference type="Proteomes" id="UP000461595"/>
    </source>
</evidence>
<organism evidence="5 6">
    <name type="scientific">Streptococcus danieliae</name>
    <dbReference type="NCBI Taxonomy" id="747656"/>
    <lineage>
        <taxon>Bacteria</taxon>
        <taxon>Bacillati</taxon>
        <taxon>Bacillota</taxon>
        <taxon>Bacilli</taxon>
        <taxon>Lactobacillales</taxon>
        <taxon>Streptococcaceae</taxon>
        <taxon>Streptococcus</taxon>
    </lineage>
</organism>
<dbReference type="CDD" id="cd04651">
    <property type="entry name" value="LbH_G1P_AT_C"/>
    <property type="match status" value="1"/>
</dbReference>
<accession>A0A7X3KC86</accession>
<dbReference type="InterPro" id="IPR011832">
    <property type="entry name" value="GlgDAde_trans"/>
</dbReference>
<dbReference type="SUPFAM" id="SSF51161">
    <property type="entry name" value="Trimeric LpxA-like enzymes"/>
    <property type="match status" value="1"/>
</dbReference>
<dbReference type="GO" id="GO:0008878">
    <property type="term" value="F:glucose-1-phosphate adenylyltransferase activity"/>
    <property type="evidence" value="ECO:0007669"/>
    <property type="project" value="UniProtKB-EC"/>
</dbReference>
<dbReference type="Pfam" id="PF24894">
    <property type="entry name" value="Hexapep_GlmU"/>
    <property type="match status" value="1"/>
</dbReference>
<keyword evidence="5" id="KW-0808">Transferase</keyword>
<dbReference type="EMBL" id="WSRS01000057">
    <property type="protein sequence ID" value="MVX59305.1"/>
    <property type="molecule type" value="Genomic_DNA"/>
</dbReference>
<keyword evidence="2" id="KW-0320">Glycogen biosynthesis</keyword>
<feature type="domain" description="Nucleotidyl transferase" evidence="3">
    <location>
        <begin position="22"/>
        <end position="155"/>
    </location>
</feature>
<protein>
    <submittedName>
        <fullName evidence="5">Glucose-1-phosphate adenylyltransferase subunit GlgD</fullName>
        <ecNumber evidence="5">2.7.7.27</ecNumber>
    </submittedName>
</protein>
<dbReference type="SUPFAM" id="SSF53448">
    <property type="entry name" value="Nucleotide-diphospho-sugar transferases"/>
    <property type="match status" value="1"/>
</dbReference>
<evidence type="ECO:0000259" key="3">
    <source>
        <dbReference type="Pfam" id="PF00483"/>
    </source>
</evidence>
<dbReference type="InterPro" id="IPR011004">
    <property type="entry name" value="Trimer_LpxA-like_sf"/>
</dbReference>